<dbReference type="Proteomes" id="UP000192491">
    <property type="component" value="Unassembled WGS sequence"/>
</dbReference>
<feature type="domain" description="YrdC-like" evidence="1">
    <location>
        <begin position="14"/>
        <end position="201"/>
    </location>
</feature>
<dbReference type="InterPro" id="IPR006070">
    <property type="entry name" value="Sua5-like_dom"/>
</dbReference>
<organism evidence="2 3">
    <name type="scientific">Thiothrix lacustris</name>
    <dbReference type="NCBI Taxonomy" id="525917"/>
    <lineage>
        <taxon>Bacteria</taxon>
        <taxon>Pseudomonadati</taxon>
        <taxon>Pseudomonadota</taxon>
        <taxon>Gammaproteobacteria</taxon>
        <taxon>Thiotrichales</taxon>
        <taxon>Thiotrichaceae</taxon>
        <taxon>Thiothrix</taxon>
    </lineage>
</organism>
<name>A0A1Y1QBY5_9GAMM</name>
<comment type="caution">
    <text evidence="2">The sequence shown here is derived from an EMBL/GenBank/DDBJ whole genome shotgun (WGS) entry which is preliminary data.</text>
</comment>
<protein>
    <submittedName>
        <fullName evidence="2">Threonylcarbamoyl-AMP synthase</fullName>
    </submittedName>
</protein>
<sequence>MSQYFQIHPENPQIRLIRQAVTIIREGGVVVFPTDSSYAIGCHVGDKAAMERIQRIRKVDTKHNFTLICRDLSEISLYGQVDNMNYRLIKSLTPGPYTFILQATREVPRRRLQNPKRKTIGVRLPDHVVTQALLQELGEPLMSSTLILPGEDLPMVDPYQIRLSLEHQVDLIIDGGFCGHEPTTVVDLMEARPVILREGKGNIDWHWLVEH</sequence>
<evidence type="ECO:0000313" key="2">
    <source>
        <dbReference type="EMBL" id="OQX02009.1"/>
    </source>
</evidence>
<dbReference type="InterPro" id="IPR017945">
    <property type="entry name" value="DHBP_synth_RibB-like_a/b_dom"/>
</dbReference>
<accession>A0A1Y1QBY5</accession>
<gene>
    <name evidence="2" type="ORF">BWK73_44130</name>
</gene>
<dbReference type="GO" id="GO:0003725">
    <property type="term" value="F:double-stranded RNA binding"/>
    <property type="evidence" value="ECO:0007669"/>
    <property type="project" value="InterPro"/>
</dbReference>
<dbReference type="SUPFAM" id="SSF55821">
    <property type="entry name" value="YrdC/RibB"/>
    <property type="match status" value="1"/>
</dbReference>
<dbReference type="PANTHER" id="PTHR42828:SF3">
    <property type="entry name" value="THREONYLCARBAMOYL-AMP SYNTHASE"/>
    <property type="match status" value="1"/>
</dbReference>
<dbReference type="NCBIfam" id="TIGR00057">
    <property type="entry name" value="L-threonylcarbamoyladenylate synthase"/>
    <property type="match status" value="1"/>
</dbReference>
<dbReference type="Pfam" id="PF01300">
    <property type="entry name" value="Sua5_yciO_yrdC"/>
    <property type="match status" value="1"/>
</dbReference>
<dbReference type="InterPro" id="IPR052532">
    <property type="entry name" value="SUA5_domain"/>
</dbReference>
<evidence type="ECO:0000259" key="1">
    <source>
        <dbReference type="PROSITE" id="PS51163"/>
    </source>
</evidence>
<dbReference type="PROSITE" id="PS51163">
    <property type="entry name" value="YRDC"/>
    <property type="match status" value="1"/>
</dbReference>
<reference evidence="2 3" key="1">
    <citation type="submission" date="2017-01" db="EMBL/GenBank/DDBJ databases">
        <title>Novel large sulfur bacteria in the metagenomes of groundwater-fed chemosynthetic microbial mats in the Lake Huron basin.</title>
        <authorList>
            <person name="Sharrar A.M."/>
            <person name="Flood B.E."/>
            <person name="Bailey J.V."/>
            <person name="Jones D.S."/>
            <person name="Biddanda B."/>
            <person name="Ruberg S.A."/>
            <person name="Marcus D.N."/>
            <person name="Dick G.J."/>
        </authorList>
    </citation>
    <scope>NUCLEOTIDE SEQUENCE [LARGE SCALE GENOMIC DNA]</scope>
    <source>
        <strain evidence="2">A8</strain>
    </source>
</reference>
<evidence type="ECO:0000313" key="3">
    <source>
        <dbReference type="Proteomes" id="UP000192491"/>
    </source>
</evidence>
<proteinExistence type="predicted"/>
<dbReference type="Gene3D" id="3.90.870.10">
    <property type="entry name" value="DHBP synthase"/>
    <property type="match status" value="1"/>
</dbReference>
<dbReference type="EMBL" id="MTEJ01000523">
    <property type="protein sequence ID" value="OQX02009.1"/>
    <property type="molecule type" value="Genomic_DNA"/>
</dbReference>
<dbReference type="PANTHER" id="PTHR42828">
    <property type="entry name" value="DHBP SYNTHASE RIBB-LIKE ALPHA/BETA DOMAIN-CONTAINING PROTEIN"/>
    <property type="match status" value="1"/>
</dbReference>
<dbReference type="AlphaFoldDB" id="A0A1Y1QBY5"/>